<dbReference type="InterPro" id="IPR001209">
    <property type="entry name" value="Ribosomal_uS14"/>
</dbReference>
<dbReference type="NCBIfam" id="NF006477">
    <property type="entry name" value="PRK08881.1"/>
    <property type="match status" value="1"/>
</dbReference>
<dbReference type="AlphaFoldDB" id="A0A484H582"/>
<comment type="similarity">
    <text evidence="1">Belongs to the universal ribosomal protein uS14 family.</text>
</comment>
<evidence type="ECO:0000313" key="5">
    <source>
        <dbReference type="EMBL" id="VBB68564.1"/>
    </source>
</evidence>
<dbReference type="EMBL" id="LR026963">
    <property type="protein sequence ID" value="VBB68564.1"/>
    <property type="molecule type" value="Genomic_DNA"/>
</dbReference>
<dbReference type="FunFam" id="1.10.287.1480:FF:000001">
    <property type="entry name" value="30S ribosomal protein S14"/>
    <property type="match status" value="1"/>
</dbReference>
<dbReference type="GO" id="GO:0015935">
    <property type="term" value="C:small ribosomal subunit"/>
    <property type="evidence" value="ECO:0007669"/>
    <property type="project" value="TreeGrafter"/>
</dbReference>
<dbReference type="GO" id="GO:0003735">
    <property type="term" value="F:structural constituent of ribosome"/>
    <property type="evidence" value="ECO:0007669"/>
    <property type="project" value="InterPro"/>
</dbReference>
<dbReference type="GO" id="GO:0006412">
    <property type="term" value="P:translation"/>
    <property type="evidence" value="ECO:0007669"/>
    <property type="project" value="InterPro"/>
</dbReference>
<evidence type="ECO:0000256" key="2">
    <source>
        <dbReference type="ARBA" id="ARBA00022980"/>
    </source>
</evidence>
<dbReference type="HAMAP" id="MF_00537">
    <property type="entry name" value="Ribosomal_uS14_1"/>
    <property type="match status" value="1"/>
</dbReference>
<dbReference type="InterPro" id="IPR023036">
    <property type="entry name" value="Ribosomal_uS14_bac/plastid"/>
</dbReference>
<evidence type="ECO:0000256" key="4">
    <source>
        <dbReference type="SAM" id="MobiDB-lite"/>
    </source>
</evidence>
<dbReference type="SUPFAM" id="SSF57716">
    <property type="entry name" value="Glucocorticoid receptor-like (DNA-binding domain)"/>
    <property type="match status" value="1"/>
</dbReference>
<sequence>MARVSSMERNKKRERLARQQAAGRGRLKTIIMDRTASPEERFAAVLKLAAMARNGAIGRVRNRCEITGRPRGTYRKFKLGRVMLRDLASKGQIPGMVKSSW</sequence>
<gene>
    <name evidence="5" type="ORF">RIEGSTA812A_PEG_37</name>
</gene>
<organism evidence="5">
    <name type="scientific">invertebrate metagenome</name>
    <dbReference type="NCBI Taxonomy" id="1711999"/>
    <lineage>
        <taxon>unclassified sequences</taxon>
        <taxon>metagenomes</taxon>
        <taxon>organismal metagenomes</taxon>
    </lineage>
</organism>
<protein>
    <submittedName>
        <fullName evidence="5">SSU ribosomal protein S14p (S29e) @ SSU ribosomal protein S14p (S29e), zinc-independent</fullName>
    </submittedName>
</protein>
<dbReference type="Gene3D" id="1.10.287.1480">
    <property type="match status" value="1"/>
</dbReference>
<name>A0A484H582_9ZZZZ</name>
<evidence type="ECO:0000256" key="3">
    <source>
        <dbReference type="ARBA" id="ARBA00023274"/>
    </source>
</evidence>
<evidence type="ECO:0000256" key="1">
    <source>
        <dbReference type="ARBA" id="ARBA00009083"/>
    </source>
</evidence>
<reference evidence="5" key="1">
    <citation type="submission" date="2018-10" db="EMBL/GenBank/DDBJ databases">
        <authorList>
            <person name="Gruber-Vodicka H."/>
            <person name="Jaeckle O."/>
        </authorList>
    </citation>
    <scope>NUCLEOTIDE SEQUENCE</scope>
</reference>
<dbReference type="Pfam" id="PF00253">
    <property type="entry name" value="Ribosomal_S14"/>
    <property type="match status" value="1"/>
</dbReference>
<feature type="region of interest" description="Disordered" evidence="4">
    <location>
        <begin position="1"/>
        <end position="22"/>
    </location>
</feature>
<feature type="compositionally biased region" description="Basic and acidic residues" evidence="4">
    <location>
        <begin position="1"/>
        <end position="11"/>
    </location>
</feature>
<accession>A0A484H582</accession>
<proteinExistence type="inferred from homology"/>
<dbReference type="GO" id="GO:0005737">
    <property type="term" value="C:cytoplasm"/>
    <property type="evidence" value="ECO:0007669"/>
    <property type="project" value="UniProtKB-ARBA"/>
</dbReference>
<keyword evidence="2 5" id="KW-0689">Ribosomal protein</keyword>
<dbReference type="PANTHER" id="PTHR19836:SF19">
    <property type="entry name" value="SMALL RIBOSOMAL SUBUNIT PROTEIN US14M"/>
    <property type="match status" value="1"/>
</dbReference>
<dbReference type="PANTHER" id="PTHR19836">
    <property type="entry name" value="30S RIBOSOMAL PROTEIN S14"/>
    <property type="match status" value="1"/>
</dbReference>
<keyword evidence="3" id="KW-0687">Ribonucleoprotein</keyword>